<dbReference type="AlphaFoldDB" id="A0A7C1NYD9"/>
<evidence type="ECO:0000313" key="2">
    <source>
        <dbReference type="EMBL" id="HHP05244.1"/>
    </source>
</evidence>
<gene>
    <name evidence="2" type="ORF">ENM88_05800</name>
    <name evidence="1" type="ORF">ENP77_03665</name>
</gene>
<evidence type="ECO:0000313" key="1">
    <source>
        <dbReference type="EMBL" id="HEB48873.1"/>
    </source>
</evidence>
<dbReference type="PANTHER" id="PTHR40696">
    <property type="entry name" value="DUF371 FAMILY PROTEIN"/>
    <property type="match status" value="1"/>
</dbReference>
<dbReference type="InterPro" id="IPR023131">
    <property type="entry name" value="Mth639-like_dom_sf"/>
</dbReference>
<dbReference type="InterPro" id="IPR007171">
    <property type="entry name" value="DUF371"/>
</dbReference>
<dbReference type="Gene3D" id="2.60.120.630">
    <property type="entry name" value="mth639 domain like"/>
    <property type="match status" value="1"/>
</dbReference>
<comment type="caution">
    <text evidence="1">The sequence shown here is derived from an EMBL/GenBank/DDBJ whole genome shotgun (WGS) entry which is preliminary data.</text>
</comment>
<dbReference type="EMBL" id="DRZM01000167">
    <property type="protein sequence ID" value="HHP05244.1"/>
    <property type="molecule type" value="Genomic_DNA"/>
</dbReference>
<reference evidence="1" key="1">
    <citation type="journal article" date="2020" name="mSystems">
        <title>Genome- and Community-Level Interaction Insights into Carbon Utilization and Element Cycling Functions of Hydrothermarchaeota in Hydrothermal Sediment.</title>
        <authorList>
            <person name="Zhou Z."/>
            <person name="Liu Y."/>
            <person name="Xu W."/>
            <person name="Pan J."/>
            <person name="Luo Z.H."/>
            <person name="Li M."/>
        </authorList>
    </citation>
    <scope>NUCLEOTIDE SEQUENCE [LARGE SCALE GENOMIC DNA]</scope>
    <source>
        <strain evidence="2">SpSt-1125</strain>
        <strain evidence="1">SpSt-25</strain>
    </source>
</reference>
<dbReference type="EMBL" id="DSKP01000127">
    <property type="protein sequence ID" value="HEB48873.1"/>
    <property type="molecule type" value="Genomic_DNA"/>
</dbReference>
<accession>A0A7C1NYD9</accession>
<dbReference type="PANTHER" id="PTHR40696:SF1">
    <property type="entry name" value="DUF371 DOMAIN-CONTAINING PROTEIN"/>
    <property type="match status" value="1"/>
</dbReference>
<dbReference type="Pfam" id="PF04027">
    <property type="entry name" value="DUF371"/>
    <property type="match status" value="1"/>
</dbReference>
<sequence>MPEILAVDRLYARGHPNIKALHRTTLEITKDDYVTPRGDCIIAVGASKAASELCDELKRAIRSGGYVTLILILRPHNLVEVVRGVGAPTLTLEDPRSIVVRKSSFTDTRTIAIRSDKAAVDLDRSFVERLKDSNSSLEVLIVAHSAPVAPSQLARTVRELARVALNQG</sequence>
<name>A0A7C1NYD9_THEPE</name>
<organism evidence="1">
    <name type="scientific">Thermofilum pendens</name>
    <dbReference type="NCBI Taxonomy" id="2269"/>
    <lineage>
        <taxon>Archaea</taxon>
        <taxon>Thermoproteota</taxon>
        <taxon>Thermoprotei</taxon>
        <taxon>Thermofilales</taxon>
        <taxon>Thermofilaceae</taxon>
        <taxon>Thermofilum</taxon>
    </lineage>
</organism>
<protein>
    <submittedName>
        <fullName evidence="1">DUF371 domain-containing protein</fullName>
    </submittedName>
</protein>
<proteinExistence type="predicted"/>